<dbReference type="AlphaFoldDB" id="A0A5E4PVB8"/>
<dbReference type="EMBL" id="FZQP02000526">
    <property type="protein sequence ID" value="VVC89382.1"/>
    <property type="molecule type" value="Genomic_DNA"/>
</dbReference>
<name>A0A5E4PVB8_9NEOP</name>
<sequence>MTEDEKYRGLPEHLVPVVEKRFNTVEPFITEDPLQTLVKGYVNNSGEGIPIISVEIKRLDVRNNNPSYVVPREIAEAVSKEKFK</sequence>
<protein>
    <submittedName>
        <fullName evidence="1">Uncharacterized protein</fullName>
    </submittedName>
</protein>
<evidence type="ECO:0000313" key="2">
    <source>
        <dbReference type="Proteomes" id="UP000324832"/>
    </source>
</evidence>
<dbReference type="Proteomes" id="UP000324832">
    <property type="component" value="Unassembled WGS sequence"/>
</dbReference>
<reference evidence="1 2" key="1">
    <citation type="submission" date="2017-07" db="EMBL/GenBank/DDBJ databases">
        <authorList>
            <person name="Talla V."/>
            <person name="Backstrom N."/>
        </authorList>
    </citation>
    <scope>NUCLEOTIDE SEQUENCE [LARGE SCALE GENOMIC DNA]</scope>
</reference>
<gene>
    <name evidence="1" type="ORF">LSINAPIS_LOCUS2517</name>
</gene>
<keyword evidence="2" id="KW-1185">Reference proteome</keyword>
<evidence type="ECO:0000313" key="1">
    <source>
        <dbReference type="EMBL" id="VVC89382.1"/>
    </source>
</evidence>
<proteinExistence type="predicted"/>
<organism evidence="1 2">
    <name type="scientific">Leptidea sinapis</name>
    <dbReference type="NCBI Taxonomy" id="189913"/>
    <lineage>
        <taxon>Eukaryota</taxon>
        <taxon>Metazoa</taxon>
        <taxon>Ecdysozoa</taxon>
        <taxon>Arthropoda</taxon>
        <taxon>Hexapoda</taxon>
        <taxon>Insecta</taxon>
        <taxon>Pterygota</taxon>
        <taxon>Neoptera</taxon>
        <taxon>Endopterygota</taxon>
        <taxon>Lepidoptera</taxon>
        <taxon>Glossata</taxon>
        <taxon>Ditrysia</taxon>
        <taxon>Papilionoidea</taxon>
        <taxon>Pieridae</taxon>
        <taxon>Dismorphiinae</taxon>
        <taxon>Leptidea</taxon>
    </lineage>
</organism>
<accession>A0A5E4PVB8</accession>